<dbReference type="Proteomes" id="UP000324222">
    <property type="component" value="Unassembled WGS sequence"/>
</dbReference>
<sequence length="109" mass="12348">MLSEYTWRDQQRSISHYLNIIGDPPSLLQHLRRLVVPNPGSCSHRSPPPPPLPSLPPVCLGYHEARCNTAITTRPCSGRRRELWEGENTDHAAQNALYGNEYVNLHVIL</sequence>
<protein>
    <submittedName>
        <fullName evidence="1">Uncharacterized protein</fullName>
    </submittedName>
</protein>
<keyword evidence="2" id="KW-1185">Reference proteome</keyword>
<gene>
    <name evidence="1" type="ORF">E2C01_063718</name>
</gene>
<name>A0A5B7HEF1_PORTR</name>
<evidence type="ECO:0000313" key="1">
    <source>
        <dbReference type="EMBL" id="MPC69492.1"/>
    </source>
</evidence>
<accession>A0A5B7HEF1</accession>
<comment type="caution">
    <text evidence="1">The sequence shown here is derived from an EMBL/GenBank/DDBJ whole genome shotgun (WGS) entry which is preliminary data.</text>
</comment>
<evidence type="ECO:0000313" key="2">
    <source>
        <dbReference type="Proteomes" id="UP000324222"/>
    </source>
</evidence>
<organism evidence="1 2">
    <name type="scientific">Portunus trituberculatus</name>
    <name type="common">Swimming crab</name>
    <name type="synonym">Neptunus trituberculatus</name>
    <dbReference type="NCBI Taxonomy" id="210409"/>
    <lineage>
        <taxon>Eukaryota</taxon>
        <taxon>Metazoa</taxon>
        <taxon>Ecdysozoa</taxon>
        <taxon>Arthropoda</taxon>
        <taxon>Crustacea</taxon>
        <taxon>Multicrustacea</taxon>
        <taxon>Malacostraca</taxon>
        <taxon>Eumalacostraca</taxon>
        <taxon>Eucarida</taxon>
        <taxon>Decapoda</taxon>
        <taxon>Pleocyemata</taxon>
        <taxon>Brachyura</taxon>
        <taxon>Eubrachyura</taxon>
        <taxon>Portunoidea</taxon>
        <taxon>Portunidae</taxon>
        <taxon>Portuninae</taxon>
        <taxon>Portunus</taxon>
    </lineage>
</organism>
<dbReference type="AlphaFoldDB" id="A0A5B7HEF1"/>
<proteinExistence type="predicted"/>
<reference evidence="1 2" key="1">
    <citation type="submission" date="2019-05" db="EMBL/GenBank/DDBJ databases">
        <title>Another draft genome of Portunus trituberculatus and its Hox gene families provides insights of decapod evolution.</title>
        <authorList>
            <person name="Jeong J.-H."/>
            <person name="Song I."/>
            <person name="Kim S."/>
            <person name="Choi T."/>
            <person name="Kim D."/>
            <person name="Ryu S."/>
            <person name="Kim W."/>
        </authorList>
    </citation>
    <scope>NUCLEOTIDE SEQUENCE [LARGE SCALE GENOMIC DNA]</scope>
    <source>
        <tissue evidence="1">Muscle</tissue>
    </source>
</reference>
<dbReference type="EMBL" id="VSRR010029522">
    <property type="protein sequence ID" value="MPC69492.1"/>
    <property type="molecule type" value="Genomic_DNA"/>
</dbReference>